<dbReference type="SMART" id="SM00345">
    <property type="entry name" value="HTH_GNTR"/>
    <property type="match status" value="1"/>
</dbReference>
<dbReference type="Pfam" id="PF00392">
    <property type="entry name" value="GntR"/>
    <property type="match status" value="1"/>
</dbReference>
<name>A0ABY2Q422_9HYPH</name>
<dbReference type="PANTHER" id="PTHR43537">
    <property type="entry name" value="TRANSCRIPTIONAL REGULATOR, GNTR FAMILY"/>
    <property type="match status" value="1"/>
</dbReference>
<evidence type="ECO:0000256" key="3">
    <source>
        <dbReference type="ARBA" id="ARBA00023163"/>
    </source>
</evidence>
<organism evidence="5 6">
    <name type="scientific">Ollibium composti</name>
    <dbReference type="NCBI Taxonomy" id="2675109"/>
    <lineage>
        <taxon>Bacteria</taxon>
        <taxon>Pseudomonadati</taxon>
        <taxon>Pseudomonadota</taxon>
        <taxon>Alphaproteobacteria</taxon>
        <taxon>Hyphomicrobiales</taxon>
        <taxon>Phyllobacteriaceae</taxon>
        <taxon>Ollibium</taxon>
    </lineage>
</organism>
<dbReference type="SUPFAM" id="SSF46785">
    <property type="entry name" value="Winged helix' DNA-binding domain"/>
    <property type="match status" value="1"/>
</dbReference>
<feature type="domain" description="HTH gntR-type" evidence="4">
    <location>
        <begin position="89"/>
        <end position="156"/>
    </location>
</feature>
<evidence type="ECO:0000313" key="5">
    <source>
        <dbReference type="EMBL" id="THF55781.1"/>
    </source>
</evidence>
<reference evidence="5 6" key="1">
    <citation type="submission" date="2019-04" db="EMBL/GenBank/DDBJ databases">
        <title>Mesorhizobium composti sp. nov., isolated from compost.</title>
        <authorList>
            <person name="Lin S.-Y."/>
            <person name="Hameed A."/>
            <person name="Hsieh Y.-T."/>
            <person name="Young C.-C."/>
        </authorList>
    </citation>
    <scope>NUCLEOTIDE SEQUENCE [LARGE SCALE GENOMIC DNA]</scope>
    <source>
        <strain evidence="5 6">CC-YTH430</strain>
    </source>
</reference>
<dbReference type="InterPro" id="IPR036390">
    <property type="entry name" value="WH_DNA-bd_sf"/>
</dbReference>
<comment type="caution">
    <text evidence="5">The sequence shown here is derived from an EMBL/GenBank/DDBJ whole genome shotgun (WGS) entry which is preliminary data.</text>
</comment>
<dbReference type="EMBL" id="SSNY01000010">
    <property type="protein sequence ID" value="THF55781.1"/>
    <property type="molecule type" value="Genomic_DNA"/>
</dbReference>
<evidence type="ECO:0000256" key="2">
    <source>
        <dbReference type="ARBA" id="ARBA00023125"/>
    </source>
</evidence>
<dbReference type="PANTHER" id="PTHR43537:SF5">
    <property type="entry name" value="UXU OPERON TRANSCRIPTIONAL REGULATOR"/>
    <property type="match status" value="1"/>
</dbReference>
<dbReference type="PROSITE" id="PS50949">
    <property type="entry name" value="HTH_GNTR"/>
    <property type="match status" value="1"/>
</dbReference>
<keyword evidence="2" id="KW-0238">DNA-binding</keyword>
<accession>A0ABY2Q422</accession>
<dbReference type="Gene3D" id="1.10.10.10">
    <property type="entry name" value="Winged helix-like DNA-binding domain superfamily/Winged helix DNA-binding domain"/>
    <property type="match status" value="1"/>
</dbReference>
<dbReference type="Pfam" id="PF07729">
    <property type="entry name" value="FCD"/>
    <property type="match status" value="1"/>
</dbReference>
<evidence type="ECO:0000256" key="1">
    <source>
        <dbReference type="ARBA" id="ARBA00023015"/>
    </source>
</evidence>
<keyword evidence="3" id="KW-0804">Transcription</keyword>
<keyword evidence="1" id="KW-0805">Transcription regulation</keyword>
<protein>
    <submittedName>
        <fullName evidence="5">GntR family transcriptional regulator</fullName>
    </submittedName>
</protein>
<proteinExistence type="predicted"/>
<dbReference type="InterPro" id="IPR008920">
    <property type="entry name" value="TF_FadR/GntR_C"/>
</dbReference>
<dbReference type="Proteomes" id="UP000306441">
    <property type="component" value="Unassembled WGS sequence"/>
</dbReference>
<gene>
    <name evidence="5" type="ORF">E6C48_17075</name>
</gene>
<dbReference type="InterPro" id="IPR000524">
    <property type="entry name" value="Tscrpt_reg_HTH_GntR"/>
</dbReference>
<dbReference type="InterPro" id="IPR011711">
    <property type="entry name" value="GntR_C"/>
</dbReference>
<evidence type="ECO:0000259" key="4">
    <source>
        <dbReference type="PROSITE" id="PS50949"/>
    </source>
</evidence>
<evidence type="ECO:0000313" key="6">
    <source>
        <dbReference type="Proteomes" id="UP000306441"/>
    </source>
</evidence>
<dbReference type="SUPFAM" id="SSF48008">
    <property type="entry name" value="GntR ligand-binding domain-like"/>
    <property type="match status" value="1"/>
</dbReference>
<dbReference type="CDD" id="cd07377">
    <property type="entry name" value="WHTH_GntR"/>
    <property type="match status" value="1"/>
</dbReference>
<sequence length="323" mass="36288">MHLRLPGRSRSVRQGKLSLSWESSCESPLDEIMPRLRQICDETPAAGATPALGGRPERRPCKKKLAFAQCIYLVYPIIGCDREAILAKASATQIAVEQLRASILSGEVLPGTRLIQEQIAEAYGFSRIPVREALRLLEADGLVTYERNNGYTVARIDATQLRSIQRLRQLLEAEAVRQASASGELGPELAASMRQVHAELKAMNPENAGEVASRTRAFHFTLFEACREPVLLRILRNLWDSTDSWRTIYYRLVFASEADHRKQVFEEHEHLMRIVESADAEATVAILDHLRDRGIAAVERAVVQSRSQESRLQAHLMLRTLQA</sequence>
<dbReference type="Gene3D" id="1.20.120.530">
    <property type="entry name" value="GntR ligand-binding domain-like"/>
    <property type="match status" value="1"/>
</dbReference>
<dbReference type="InterPro" id="IPR036388">
    <property type="entry name" value="WH-like_DNA-bd_sf"/>
</dbReference>
<keyword evidence="6" id="KW-1185">Reference proteome</keyword>